<proteinExistence type="inferred from homology"/>
<dbReference type="EMBL" id="LPZR01000080">
    <property type="protein sequence ID" value="KYO54757.1"/>
    <property type="molecule type" value="Genomic_DNA"/>
</dbReference>
<dbReference type="InterPro" id="IPR038296">
    <property type="entry name" value="ParD_sf"/>
</dbReference>
<comment type="similarity">
    <text evidence="1">Belongs to the ParD antitoxin family.</text>
</comment>
<evidence type="ECO:0000313" key="3">
    <source>
        <dbReference type="EMBL" id="KYO54757.1"/>
    </source>
</evidence>
<dbReference type="OrthoDB" id="514770at2"/>
<protein>
    <recommendedName>
        <fullName evidence="5">Type II toxin-antitoxin system ParD family antitoxin</fullName>
    </recommendedName>
</protein>
<keyword evidence="2" id="KW-1277">Toxin-antitoxin system</keyword>
<evidence type="ECO:0000256" key="1">
    <source>
        <dbReference type="ARBA" id="ARBA00008580"/>
    </source>
</evidence>
<accession>A0A162LFD1</accession>
<dbReference type="RefSeq" id="WP_062762775.1">
    <property type="nucleotide sequence ID" value="NZ_CP121042.1"/>
</dbReference>
<evidence type="ECO:0000256" key="2">
    <source>
        <dbReference type="ARBA" id="ARBA00022649"/>
    </source>
</evidence>
<dbReference type="Pfam" id="PF03693">
    <property type="entry name" value="ParD_antitoxin"/>
    <property type="match status" value="1"/>
</dbReference>
<organism evidence="3 4">
    <name type="scientific">Tistrella mobilis</name>
    <dbReference type="NCBI Taxonomy" id="171437"/>
    <lineage>
        <taxon>Bacteria</taxon>
        <taxon>Pseudomonadati</taxon>
        <taxon>Pseudomonadota</taxon>
        <taxon>Alphaproteobacteria</taxon>
        <taxon>Geminicoccales</taxon>
        <taxon>Geminicoccaceae</taxon>
        <taxon>Tistrella</taxon>
    </lineage>
</organism>
<dbReference type="PANTHER" id="PTHR36582:SF2">
    <property type="entry name" value="ANTITOXIN PARD"/>
    <property type="match status" value="1"/>
</dbReference>
<dbReference type="AlphaFoldDB" id="A0A162LFD1"/>
<dbReference type="InterPro" id="IPR022789">
    <property type="entry name" value="ParD"/>
</dbReference>
<gene>
    <name evidence="3" type="ORF">AUP44_24635</name>
</gene>
<dbReference type="GeneID" id="97238827"/>
<dbReference type="InterPro" id="IPR010985">
    <property type="entry name" value="Ribbon_hlx_hlx"/>
</dbReference>
<reference evidence="3 4" key="1">
    <citation type="submission" date="2015-12" db="EMBL/GenBank/DDBJ databases">
        <title>Genome sequence of Tistrella mobilis MCCC 1A02139.</title>
        <authorList>
            <person name="Lu L."/>
            <person name="Lai Q."/>
            <person name="Shao Z."/>
            <person name="Qian P."/>
        </authorList>
    </citation>
    <scope>NUCLEOTIDE SEQUENCE [LARGE SCALE GENOMIC DNA]</scope>
    <source>
        <strain evidence="3 4">MCCC 1A02139</strain>
    </source>
</reference>
<dbReference type="PANTHER" id="PTHR36582">
    <property type="entry name" value="ANTITOXIN PARD"/>
    <property type="match status" value="1"/>
</dbReference>
<sequence>MADVEKMTVVLPPDMAGAVRDAVQTGQYASTSEVIGEAVREWHDRRDLLGYTVDDLRDLVQAGLDSGPSIDAEEVFAGLRERLRTHLSDDI</sequence>
<evidence type="ECO:0000313" key="4">
    <source>
        <dbReference type="Proteomes" id="UP000075787"/>
    </source>
</evidence>
<comment type="caution">
    <text evidence="3">The sequence shown here is derived from an EMBL/GenBank/DDBJ whole genome shotgun (WGS) entry which is preliminary data.</text>
</comment>
<name>A0A162LFD1_9PROT</name>
<dbReference type="SUPFAM" id="SSF47598">
    <property type="entry name" value="Ribbon-helix-helix"/>
    <property type="match status" value="1"/>
</dbReference>
<dbReference type="GO" id="GO:0006355">
    <property type="term" value="P:regulation of DNA-templated transcription"/>
    <property type="evidence" value="ECO:0007669"/>
    <property type="project" value="InterPro"/>
</dbReference>
<dbReference type="Proteomes" id="UP000075787">
    <property type="component" value="Unassembled WGS sequence"/>
</dbReference>
<dbReference type="Gene3D" id="6.10.10.120">
    <property type="entry name" value="Antitoxin ParD1-like"/>
    <property type="match status" value="1"/>
</dbReference>
<evidence type="ECO:0008006" key="5">
    <source>
        <dbReference type="Google" id="ProtNLM"/>
    </source>
</evidence>
<dbReference type="CDD" id="cd22231">
    <property type="entry name" value="RHH_NikR_HicB-like"/>
    <property type="match status" value="1"/>
</dbReference>